<reference evidence="4" key="1">
    <citation type="journal article" date="2019" name="Int. J. Syst. Evol. Microbiol.">
        <title>The Global Catalogue of Microorganisms (GCM) 10K type strain sequencing project: providing services to taxonomists for standard genome sequencing and annotation.</title>
        <authorList>
            <consortium name="The Broad Institute Genomics Platform"/>
            <consortium name="The Broad Institute Genome Sequencing Center for Infectious Disease"/>
            <person name="Wu L."/>
            <person name="Ma J."/>
        </authorList>
    </citation>
    <scope>NUCLEOTIDE SEQUENCE [LARGE SCALE GENOMIC DNA]</scope>
    <source>
        <strain evidence="4">TISTR 1571</strain>
    </source>
</reference>
<feature type="compositionally biased region" description="Acidic residues" evidence="1">
    <location>
        <begin position="133"/>
        <end position="151"/>
    </location>
</feature>
<keyword evidence="4" id="KW-1185">Reference proteome</keyword>
<evidence type="ECO:0000256" key="1">
    <source>
        <dbReference type="SAM" id="MobiDB-lite"/>
    </source>
</evidence>
<organism evidence="3 4">
    <name type="scientific">Piscibacillus salipiscarius</name>
    <dbReference type="NCBI Taxonomy" id="299480"/>
    <lineage>
        <taxon>Bacteria</taxon>
        <taxon>Bacillati</taxon>
        <taxon>Bacillota</taxon>
        <taxon>Bacilli</taxon>
        <taxon>Bacillales</taxon>
        <taxon>Bacillaceae</taxon>
        <taxon>Piscibacillus</taxon>
    </lineage>
</organism>
<dbReference type="InterPro" id="IPR019649">
    <property type="entry name" value="DUF2512"/>
</dbReference>
<name>A0ABW5Q5P3_9BACI</name>
<dbReference type="Pfam" id="PF10710">
    <property type="entry name" value="DUF2512"/>
    <property type="match status" value="1"/>
</dbReference>
<feature type="transmembrane region" description="Helical" evidence="2">
    <location>
        <begin position="59"/>
        <end position="79"/>
    </location>
</feature>
<protein>
    <submittedName>
        <fullName evidence="3">YndM family protein</fullName>
    </submittedName>
</protein>
<keyword evidence="2" id="KW-0472">Membrane</keyword>
<evidence type="ECO:0000256" key="2">
    <source>
        <dbReference type="SAM" id="Phobius"/>
    </source>
</evidence>
<feature type="transmembrane region" description="Helical" evidence="2">
    <location>
        <begin position="85"/>
        <end position="103"/>
    </location>
</feature>
<evidence type="ECO:0000313" key="3">
    <source>
        <dbReference type="EMBL" id="MFD2637298.1"/>
    </source>
</evidence>
<comment type="caution">
    <text evidence="3">The sequence shown here is derived from an EMBL/GenBank/DDBJ whole genome shotgun (WGS) entry which is preliminary data.</text>
</comment>
<keyword evidence="2" id="KW-0812">Transmembrane</keyword>
<keyword evidence="2" id="KW-1133">Transmembrane helix</keyword>
<gene>
    <name evidence="3" type="ORF">ACFSW4_00170</name>
</gene>
<sequence>MNHMKLLAIKLASCFVLLYLILGFGYDVSFGNVLMISVVLTLVSYLGDAFILPRTNNTVATITDFILAYVVIYFMLDMLTIGGDLFTASLISAAGLTIFEYFFHKYVQNEYDEADREEHHGADQYQLQTEFSEELEPDELDMDEDLDEDLDVNSKNNLGPRRDL</sequence>
<proteinExistence type="predicted"/>
<feature type="transmembrane region" description="Helical" evidence="2">
    <location>
        <begin position="33"/>
        <end position="52"/>
    </location>
</feature>
<dbReference type="Proteomes" id="UP001597452">
    <property type="component" value="Unassembled WGS sequence"/>
</dbReference>
<accession>A0ABW5Q5P3</accession>
<evidence type="ECO:0000313" key="4">
    <source>
        <dbReference type="Proteomes" id="UP001597452"/>
    </source>
</evidence>
<feature type="region of interest" description="Disordered" evidence="1">
    <location>
        <begin position="133"/>
        <end position="164"/>
    </location>
</feature>
<dbReference type="EMBL" id="JBHUMZ010000003">
    <property type="protein sequence ID" value="MFD2637298.1"/>
    <property type="molecule type" value="Genomic_DNA"/>
</dbReference>
<dbReference type="RefSeq" id="WP_377326671.1">
    <property type="nucleotide sequence ID" value="NZ_JBHUMZ010000003.1"/>
</dbReference>